<keyword evidence="1" id="KW-0547">Nucleotide-binding</keyword>
<accession>F0ZYK3</accession>
<evidence type="ECO:0000313" key="6">
    <source>
        <dbReference type="Proteomes" id="UP000001064"/>
    </source>
</evidence>
<dbReference type="KEGG" id="dpp:DICPUDRAFT_40671"/>
<dbReference type="OMA" id="EKKCIFC"/>
<sequence length="164" mass="18972">LGKMSMIKAVVYSSFIFNFLLIIGSNSKKKQGSACPFCCYPTENIIFQNDNIKVFNDRTPKATVHYLVCPKIHIESIKTLEPSDLPVLIEMKNVANQIVAEKFPNQKYRLGFHVPPFYSVKHLHLHLLVEPFYKFKKSKYTPYFGGLWYKDIDTVINELHDKAV</sequence>
<dbReference type="EMBL" id="GL871286">
    <property type="protein sequence ID" value="EGC30974.1"/>
    <property type="molecule type" value="Genomic_DNA"/>
</dbReference>
<dbReference type="SUPFAM" id="SSF54197">
    <property type="entry name" value="HIT-like"/>
    <property type="match status" value="1"/>
</dbReference>
<reference evidence="6" key="1">
    <citation type="journal article" date="2011" name="Genome Biol.">
        <title>Comparative genomics of the social amoebae Dictyostelium discoideum and Dictyostelium purpureum.</title>
        <authorList>
            <consortium name="US DOE Joint Genome Institute (JGI-PGF)"/>
            <person name="Sucgang R."/>
            <person name="Kuo A."/>
            <person name="Tian X."/>
            <person name="Salerno W."/>
            <person name="Parikh A."/>
            <person name="Feasley C.L."/>
            <person name="Dalin E."/>
            <person name="Tu H."/>
            <person name="Huang E."/>
            <person name="Barry K."/>
            <person name="Lindquist E."/>
            <person name="Shapiro H."/>
            <person name="Bruce D."/>
            <person name="Schmutz J."/>
            <person name="Salamov A."/>
            <person name="Fey P."/>
            <person name="Gaudet P."/>
            <person name="Anjard C."/>
            <person name="Babu M.M."/>
            <person name="Basu S."/>
            <person name="Bushmanova Y."/>
            <person name="van der Wel H."/>
            <person name="Katoh-Kurasawa M."/>
            <person name="Dinh C."/>
            <person name="Coutinho P.M."/>
            <person name="Saito T."/>
            <person name="Elias M."/>
            <person name="Schaap P."/>
            <person name="Kay R.R."/>
            <person name="Henrissat B."/>
            <person name="Eichinger L."/>
            <person name="Rivero F."/>
            <person name="Putnam N.H."/>
            <person name="West C.M."/>
            <person name="Loomis W.F."/>
            <person name="Chisholm R.L."/>
            <person name="Shaulsky G."/>
            <person name="Strassmann J.E."/>
            <person name="Queller D.C."/>
            <person name="Kuspa A."/>
            <person name="Grigoriev I.V."/>
        </authorList>
    </citation>
    <scope>NUCLEOTIDE SEQUENCE [LARGE SCALE GENOMIC DNA]</scope>
    <source>
        <strain evidence="6">QSDP1</strain>
    </source>
</reference>
<dbReference type="eggNOG" id="KOG4359">
    <property type="taxonomic scope" value="Eukaryota"/>
</dbReference>
<dbReference type="PANTHER" id="PTHR12486:SF5">
    <property type="entry name" value="ADENOSINE 5'-MONOPHOSPHORAMIDASE HINT3"/>
    <property type="match status" value="1"/>
</dbReference>
<feature type="non-terminal residue" evidence="5">
    <location>
        <position position="164"/>
    </location>
</feature>
<dbReference type="PANTHER" id="PTHR12486">
    <property type="entry name" value="APRATAXIN-RELATED"/>
    <property type="match status" value="1"/>
</dbReference>
<evidence type="ECO:0000313" key="5">
    <source>
        <dbReference type="EMBL" id="EGC30974.1"/>
    </source>
</evidence>
<dbReference type="PROSITE" id="PS51084">
    <property type="entry name" value="HIT_2"/>
    <property type="match status" value="1"/>
</dbReference>
<keyword evidence="6" id="KW-1185">Reference proteome</keyword>
<dbReference type="VEuPathDB" id="AmoebaDB:DICPUDRAFT_40671"/>
<dbReference type="GO" id="GO:0000166">
    <property type="term" value="F:nucleotide binding"/>
    <property type="evidence" value="ECO:0007669"/>
    <property type="project" value="UniProtKB-KW"/>
</dbReference>
<protein>
    <recommendedName>
        <fullName evidence="4">HIT domain-containing protein</fullName>
    </recommendedName>
</protein>
<dbReference type="InterPro" id="IPR011146">
    <property type="entry name" value="HIT-like"/>
</dbReference>
<evidence type="ECO:0000259" key="4">
    <source>
        <dbReference type="PROSITE" id="PS51084"/>
    </source>
</evidence>
<dbReference type="GeneID" id="10508296"/>
<dbReference type="Gene3D" id="3.30.428.10">
    <property type="entry name" value="HIT-like"/>
    <property type="match status" value="1"/>
</dbReference>
<dbReference type="OrthoDB" id="1915375at2759"/>
<name>F0ZYK3_DICPU</name>
<proteinExistence type="predicted"/>
<evidence type="ECO:0000256" key="2">
    <source>
        <dbReference type="ARBA" id="ARBA00022801"/>
    </source>
</evidence>
<dbReference type="InParanoid" id="F0ZYK3"/>
<dbReference type="InterPro" id="IPR036265">
    <property type="entry name" value="HIT-like_sf"/>
</dbReference>
<dbReference type="AlphaFoldDB" id="F0ZYK3"/>
<dbReference type="RefSeq" id="XP_003292501.1">
    <property type="nucleotide sequence ID" value="XM_003292453.1"/>
</dbReference>
<dbReference type="Pfam" id="PF11969">
    <property type="entry name" value="DcpS_C"/>
    <property type="match status" value="1"/>
</dbReference>
<evidence type="ECO:0000256" key="3">
    <source>
        <dbReference type="PROSITE-ProRule" id="PRU00464"/>
    </source>
</evidence>
<evidence type="ECO:0000256" key="1">
    <source>
        <dbReference type="ARBA" id="ARBA00022741"/>
    </source>
</evidence>
<dbReference type="FunCoup" id="F0ZYK3">
    <property type="interactions" value="16"/>
</dbReference>
<gene>
    <name evidence="5" type="ORF">DICPUDRAFT_40671</name>
</gene>
<dbReference type="Proteomes" id="UP000001064">
    <property type="component" value="Unassembled WGS sequence"/>
</dbReference>
<keyword evidence="2" id="KW-0378">Hydrolase</keyword>
<dbReference type="STRING" id="5786.F0ZYK3"/>
<feature type="short sequence motif" description="Histidine triad motif" evidence="3">
    <location>
        <begin position="122"/>
        <end position="126"/>
    </location>
</feature>
<feature type="domain" description="HIT" evidence="4">
    <location>
        <begin position="33"/>
        <end position="140"/>
    </location>
</feature>
<organism evidence="5 6">
    <name type="scientific">Dictyostelium purpureum</name>
    <name type="common">Slime mold</name>
    <dbReference type="NCBI Taxonomy" id="5786"/>
    <lineage>
        <taxon>Eukaryota</taxon>
        <taxon>Amoebozoa</taxon>
        <taxon>Evosea</taxon>
        <taxon>Eumycetozoa</taxon>
        <taxon>Dictyostelia</taxon>
        <taxon>Dictyosteliales</taxon>
        <taxon>Dictyosteliaceae</taxon>
        <taxon>Dictyostelium</taxon>
    </lineage>
</organism>
<dbReference type="GO" id="GO:0016787">
    <property type="term" value="F:hydrolase activity"/>
    <property type="evidence" value="ECO:0007669"/>
    <property type="project" value="UniProtKB-KW"/>
</dbReference>